<dbReference type="PROSITE" id="PS50097">
    <property type="entry name" value="BTB"/>
    <property type="match status" value="1"/>
</dbReference>
<dbReference type="SUPFAM" id="SSF54695">
    <property type="entry name" value="POZ domain"/>
    <property type="match status" value="1"/>
</dbReference>
<organism evidence="2 3">
    <name type="scientific">Funneliformis mosseae</name>
    <name type="common">Endomycorrhizal fungus</name>
    <name type="synonym">Glomus mosseae</name>
    <dbReference type="NCBI Taxonomy" id="27381"/>
    <lineage>
        <taxon>Eukaryota</taxon>
        <taxon>Fungi</taxon>
        <taxon>Fungi incertae sedis</taxon>
        <taxon>Mucoromycota</taxon>
        <taxon>Glomeromycotina</taxon>
        <taxon>Glomeromycetes</taxon>
        <taxon>Glomerales</taxon>
        <taxon>Glomeraceae</taxon>
        <taxon>Funneliformis</taxon>
    </lineage>
</organism>
<dbReference type="PANTHER" id="PTHR24410">
    <property type="entry name" value="HL07962P-RELATED"/>
    <property type="match status" value="1"/>
</dbReference>
<dbReference type="Gene3D" id="3.30.710.10">
    <property type="entry name" value="Potassium Channel Kv1.1, Chain A"/>
    <property type="match status" value="1"/>
</dbReference>
<accession>A0A9N9EGC2</accession>
<dbReference type="Pfam" id="PF00651">
    <property type="entry name" value="BTB"/>
    <property type="match status" value="1"/>
</dbReference>
<sequence length="408" mass="46916">MQMLKEFSRDIGRLLESTLQTHDIIIRTGEGTSQKEFKAHSLILNARCPYFQKVSKNDENVPKEGGIIVFEKQNFSPKIFKILLKYFYTGRIELKDQDTTDILQILIMSDELELTTLIQHILQYLIENQSFHLRRNPLKFLQTLSCHENEIFSSLKDYSIEIICEDPVKFLFNSPEFLLLDKSILTSILIQDFLDVKDEVQIWNHVLKWGISQMPSSQFILKTINNWTREETDILKEILSDFIPLIRWLDISLNDVMNKVAPYSNILPKDFCREIFNAHRSTSTTSESTLLNEFPLINYIESLPPSVNGNSMYQTENSFLFCFGKGEKKDKSGAKVGNSVVKSKISKLIRVSNPQKAIYYSPVSGPCFGGGCDLGIINNQIVSYGSLSYNGINKFIKEESHLDLEDYE</sequence>
<dbReference type="InterPro" id="IPR011333">
    <property type="entry name" value="SKP1/BTB/POZ_sf"/>
</dbReference>
<evidence type="ECO:0000313" key="3">
    <source>
        <dbReference type="Proteomes" id="UP000789375"/>
    </source>
</evidence>
<reference evidence="2" key="1">
    <citation type="submission" date="2021-06" db="EMBL/GenBank/DDBJ databases">
        <authorList>
            <person name="Kallberg Y."/>
            <person name="Tangrot J."/>
            <person name="Rosling A."/>
        </authorList>
    </citation>
    <scope>NUCLEOTIDE SEQUENCE</scope>
    <source>
        <strain evidence="2">87-6 pot B 2015</strain>
    </source>
</reference>
<dbReference type="EMBL" id="CAJVPP010006025">
    <property type="protein sequence ID" value="CAG8672954.1"/>
    <property type="molecule type" value="Genomic_DNA"/>
</dbReference>
<dbReference type="InterPro" id="IPR011705">
    <property type="entry name" value="BACK"/>
</dbReference>
<dbReference type="SMART" id="SM00225">
    <property type="entry name" value="BTB"/>
    <property type="match status" value="1"/>
</dbReference>
<dbReference type="PANTHER" id="PTHR24410:SF23">
    <property type="entry name" value="BTB DOMAIN-CONTAINING PROTEIN-RELATED"/>
    <property type="match status" value="1"/>
</dbReference>
<dbReference type="Pfam" id="PF07707">
    <property type="entry name" value="BACK"/>
    <property type="match status" value="1"/>
</dbReference>
<dbReference type="Proteomes" id="UP000789375">
    <property type="component" value="Unassembled WGS sequence"/>
</dbReference>
<evidence type="ECO:0000313" key="2">
    <source>
        <dbReference type="EMBL" id="CAG8672954.1"/>
    </source>
</evidence>
<dbReference type="AlphaFoldDB" id="A0A9N9EGC2"/>
<dbReference type="InterPro" id="IPR051481">
    <property type="entry name" value="BTB-POZ/Galectin-3-binding"/>
</dbReference>
<feature type="non-terminal residue" evidence="2">
    <location>
        <position position="408"/>
    </location>
</feature>
<keyword evidence="3" id="KW-1185">Reference proteome</keyword>
<protein>
    <submittedName>
        <fullName evidence="2">11357_t:CDS:1</fullName>
    </submittedName>
</protein>
<comment type="caution">
    <text evidence="2">The sequence shown here is derived from an EMBL/GenBank/DDBJ whole genome shotgun (WGS) entry which is preliminary data.</text>
</comment>
<gene>
    <name evidence="2" type="ORF">FMOSSE_LOCUS12505</name>
</gene>
<feature type="domain" description="BTB" evidence="1">
    <location>
        <begin position="22"/>
        <end position="96"/>
    </location>
</feature>
<evidence type="ECO:0000259" key="1">
    <source>
        <dbReference type="PROSITE" id="PS50097"/>
    </source>
</evidence>
<name>A0A9N9EGC2_FUNMO</name>
<dbReference type="InterPro" id="IPR000210">
    <property type="entry name" value="BTB/POZ_dom"/>
</dbReference>
<dbReference type="CDD" id="cd18186">
    <property type="entry name" value="BTB_POZ_ZBTB_KLHL-like"/>
    <property type="match status" value="1"/>
</dbReference>
<proteinExistence type="predicted"/>
<dbReference type="Gene3D" id="1.25.40.420">
    <property type="match status" value="1"/>
</dbReference>